<keyword evidence="6" id="KW-1185">Reference proteome</keyword>
<feature type="region of interest" description="Disordered" evidence="3">
    <location>
        <begin position="226"/>
        <end position="254"/>
    </location>
</feature>
<reference evidence="5 6" key="1">
    <citation type="submission" date="2019-03" db="EMBL/GenBank/DDBJ databases">
        <title>Genomic Encyclopedia of Type Strains, Phase IV (KMG-IV): sequencing the most valuable type-strain genomes for metagenomic binning, comparative biology and taxonomic classification.</title>
        <authorList>
            <person name="Goeker M."/>
        </authorList>
    </citation>
    <scope>NUCLEOTIDE SEQUENCE [LARGE SCALE GENOMIC DNA]</scope>
    <source>
        <strain evidence="5 6">DSM 22958</strain>
    </source>
</reference>
<dbReference type="InterPro" id="IPR050109">
    <property type="entry name" value="HTH-type_TetR-like_transc_reg"/>
</dbReference>
<name>A0A4R2GRR1_9HYPH</name>
<dbReference type="EMBL" id="SLWL01000008">
    <property type="protein sequence ID" value="TCO12781.1"/>
    <property type="molecule type" value="Genomic_DNA"/>
</dbReference>
<dbReference type="PANTHER" id="PTHR30055">
    <property type="entry name" value="HTH-TYPE TRANSCRIPTIONAL REGULATOR RUTR"/>
    <property type="match status" value="1"/>
</dbReference>
<dbReference type="PRINTS" id="PR00455">
    <property type="entry name" value="HTHTETR"/>
</dbReference>
<comment type="caution">
    <text evidence="5">The sequence shown here is derived from an EMBL/GenBank/DDBJ whole genome shotgun (WGS) entry which is preliminary data.</text>
</comment>
<evidence type="ECO:0000256" key="3">
    <source>
        <dbReference type="SAM" id="MobiDB-lite"/>
    </source>
</evidence>
<evidence type="ECO:0000256" key="2">
    <source>
        <dbReference type="PROSITE-ProRule" id="PRU00335"/>
    </source>
</evidence>
<organism evidence="5 6">
    <name type="scientific">Camelimonas lactis</name>
    <dbReference type="NCBI Taxonomy" id="659006"/>
    <lineage>
        <taxon>Bacteria</taxon>
        <taxon>Pseudomonadati</taxon>
        <taxon>Pseudomonadota</taxon>
        <taxon>Alphaproteobacteria</taxon>
        <taxon>Hyphomicrobiales</taxon>
        <taxon>Chelatococcaceae</taxon>
        <taxon>Camelimonas</taxon>
    </lineage>
</organism>
<keyword evidence="1 2" id="KW-0238">DNA-binding</keyword>
<dbReference type="GO" id="GO:0003700">
    <property type="term" value="F:DNA-binding transcription factor activity"/>
    <property type="evidence" value="ECO:0007669"/>
    <property type="project" value="TreeGrafter"/>
</dbReference>
<dbReference type="AlphaFoldDB" id="A0A4R2GRR1"/>
<evidence type="ECO:0000259" key="4">
    <source>
        <dbReference type="PROSITE" id="PS50977"/>
    </source>
</evidence>
<feature type="domain" description="HTH tetR-type" evidence="4">
    <location>
        <begin position="37"/>
        <end position="97"/>
    </location>
</feature>
<dbReference type="InterPro" id="IPR009057">
    <property type="entry name" value="Homeodomain-like_sf"/>
</dbReference>
<accession>A0A4R2GRR1</accession>
<feature type="DNA-binding region" description="H-T-H motif" evidence="2">
    <location>
        <begin position="60"/>
        <end position="79"/>
    </location>
</feature>
<evidence type="ECO:0000256" key="1">
    <source>
        <dbReference type="ARBA" id="ARBA00023125"/>
    </source>
</evidence>
<gene>
    <name evidence="5" type="ORF">EV666_108104</name>
</gene>
<dbReference type="Proteomes" id="UP000294881">
    <property type="component" value="Unassembled WGS sequence"/>
</dbReference>
<dbReference type="OrthoDB" id="9811084at2"/>
<evidence type="ECO:0000313" key="5">
    <source>
        <dbReference type="EMBL" id="TCO12781.1"/>
    </source>
</evidence>
<feature type="region of interest" description="Disordered" evidence="3">
    <location>
        <begin position="1"/>
        <end position="37"/>
    </location>
</feature>
<evidence type="ECO:0000313" key="6">
    <source>
        <dbReference type="Proteomes" id="UP000294881"/>
    </source>
</evidence>
<sequence length="254" mass="28338">MAHTKTTRTETGRLSKNMTAPATRPRQPRLTRQEKSERSRALICEAAAEIIGEYGYADATISRIMERAGLACGTFYAYFDSRQDLFDVLLPMKGEEVLDALNAAANSPLGIVELEARAFLDFFFYVQQHPWFFRLLHEAHVATPEGYRRHVSNLLVRYRKLLGRHHDAGEMPGYDKNELDTLAFLLMSARDYVYSHSVAGSDDAAATIRKAAATYKKFVAHGLRGAAGAETGPPSPPASLRKTPRVRGRKPEKP</sequence>
<dbReference type="Pfam" id="PF00440">
    <property type="entry name" value="TetR_N"/>
    <property type="match status" value="1"/>
</dbReference>
<dbReference type="GO" id="GO:0000976">
    <property type="term" value="F:transcription cis-regulatory region binding"/>
    <property type="evidence" value="ECO:0007669"/>
    <property type="project" value="TreeGrafter"/>
</dbReference>
<dbReference type="Gene3D" id="1.10.357.10">
    <property type="entry name" value="Tetracycline Repressor, domain 2"/>
    <property type="match status" value="1"/>
</dbReference>
<dbReference type="InterPro" id="IPR001647">
    <property type="entry name" value="HTH_TetR"/>
</dbReference>
<proteinExistence type="predicted"/>
<dbReference type="PANTHER" id="PTHR30055:SF223">
    <property type="entry name" value="HTH-TYPE TRANSCRIPTIONAL REGULATOR UIDR"/>
    <property type="match status" value="1"/>
</dbReference>
<dbReference type="SUPFAM" id="SSF46689">
    <property type="entry name" value="Homeodomain-like"/>
    <property type="match status" value="1"/>
</dbReference>
<dbReference type="PROSITE" id="PS50977">
    <property type="entry name" value="HTH_TETR_2"/>
    <property type="match status" value="1"/>
</dbReference>
<protein>
    <submittedName>
        <fullName evidence="5">TetR family transcriptional regulator</fullName>
    </submittedName>
</protein>